<evidence type="ECO:0000313" key="5">
    <source>
        <dbReference type="EMBL" id="BBX26630.1"/>
    </source>
</evidence>
<dbReference type="InterPro" id="IPR050641">
    <property type="entry name" value="RIFMO-like"/>
</dbReference>
<gene>
    <name evidence="5" type="ORF">MALV_17550</name>
</gene>
<evidence type="ECO:0000256" key="1">
    <source>
        <dbReference type="ARBA" id="ARBA00001974"/>
    </source>
</evidence>
<sequence length="232" mass="25020">MTTQVLVVGAGPTGLTMALELARRGVGVRIVDAAAAPTTETRALGVQPRTLELFEKLDLADAAVAKGVPVTEFNVFSEGKRFLHLDIHTLDTPHPYLLMVPQPQVEELLTARLADHGVTVEHGVELTTLAHAPDDVRVGLRRDGTTKEAHASWVIGCDGAHSSVRRQLGVPFVGAAFEENFAVADVQMDWSLRCDVFYSFLNRAGSSRSFRCPPACTASPSRTDPANPPWGE</sequence>
<name>A0A6N4UP76_9MYCO</name>
<dbReference type="AlphaFoldDB" id="A0A6N4UP76"/>
<dbReference type="EMBL" id="AP022565">
    <property type="protein sequence ID" value="BBX26630.1"/>
    <property type="molecule type" value="Genomic_DNA"/>
</dbReference>
<dbReference type="SUPFAM" id="SSF51905">
    <property type="entry name" value="FAD/NAD(P)-binding domain"/>
    <property type="match status" value="1"/>
</dbReference>
<evidence type="ECO:0000313" key="6">
    <source>
        <dbReference type="Proteomes" id="UP000466906"/>
    </source>
</evidence>
<accession>A0A6N4UP76</accession>
<dbReference type="PRINTS" id="PR00420">
    <property type="entry name" value="RNGMNOXGNASE"/>
</dbReference>
<evidence type="ECO:0000256" key="2">
    <source>
        <dbReference type="ARBA" id="ARBA00022630"/>
    </source>
</evidence>
<dbReference type="RefSeq" id="WP_163663077.1">
    <property type="nucleotide sequence ID" value="NZ_AP022565.1"/>
</dbReference>
<evidence type="ECO:0000259" key="4">
    <source>
        <dbReference type="Pfam" id="PF01494"/>
    </source>
</evidence>
<keyword evidence="6" id="KW-1185">Reference proteome</keyword>
<dbReference type="GO" id="GO:0071949">
    <property type="term" value="F:FAD binding"/>
    <property type="evidence" value="ECO:0007669"/>
    <property type="project" value="InterPro"/>
</dbReference>
<dbReference type="GO" id="GO:0016709">
    <property type="term" value="F:oxidoreductase activity, acting on paired donors, with incorporation or reduction of molecular oxygen, NAD(P)H as one donor, and incorporation of one atom of oxygen"/>
    <property type="evidence" value="ECO:0007669"/>
    <property type="project" value="UniProtKB-ARBA"/>
</dbReference>
<keyword evidence="3" id="KW-0274">FAD</keyword>
<dbReference type="Pfam" id="PF01494">
    <property type="entry name" value="FAD_binding_3"/>
    <property type="match status" value="1"/>
</dbReference>
<evidence type="ECO:0000256" key="3">
    <source>
        <dbReference type="ARBA" id="ARBA00022827"/>
    </source>
</evidence>
<dbReference type="InterPro" id="IPR036188">
    <property type="entry name" value="FAD/NAD-bd_sf"/>
</dbReference>
<protein>
    <recommendedName>
        <fullName evidence="4">FAD-binding domain-containing protein</fullName>
    </recommendedName>
</protein>
<dbReference type="InterPro" id="IPR002938">
    <property type="entry name" value="FAD-bd"/>
</dbReference>
<comment type="cofactor">
    <cofactor evidence="1">
        <name>FAD</name>
        <dbReference type="ChEBI" id="CHEBI:57692"/>
    </cofactor>
</comment>
<dbReference type="PANTHER" id="PTHR43004">
    <property type="entry name" value="TRK SYSTEM POTASSIUM UPTAKE PROTEIN"/>
    <property type="match status" value="1"/>
</dbReference>
<dbReference type="Gene3D" id="3.50.50.60">
    <property type="entry name" value="FAD/NAD(P)-binding domain"/>
    <property type="match status" value="1"/>
</dbReference>
<dbReference type="KEGG" id="malv:MALV_17550"/>
<reference evidence="5 6" key="1">
    <citation type="journal article" date="2019" name="Emerg. Microbes Infect.">
        <title>Comprehensive subspecies identification of 175 nontuberculous mycobacteria species based on 7547 genomic profiles.</title>
        <authorList>
            <person name="Matsumoto Y."/>
            <person name="Kinjo T."/>
            <person name="Motooka D."/>
            <person name="Nabeya D."/>
            <person name="Jung N."/>
            <person name="Uechi K."/>
            <person name="Horii T."/>
            <person name="Iida T."/>
            <person name="Fujita J."/>
            <person name="Nakamura S."/>
        </authorList>
    </citation>
    <scope>NUCLEOTIDE SEQUENCE [LARGE SCALE GENOMIC DNA]</scope>
    <source>
        <strain evidence="5 6">JCM 12272</strain>
    </source>
</reference>
<dbReference type="Proteomes" id="UP000466906">
    <property type="component" value="Chromosome"/>
</dbReference>
<dbReference type="PANTHER" id="PTHR43004:SF19">
    <property type="entry name" value="BINDING MONOOXYGENASE, PUTATIVE (JCVI)-RELATED"/>
    <property type="match status" value="1"/>
</dbReference>
<proteinExistence type="predicted"/>
<keyword evidence="2" id="KW-0285">Flavoprotein</keyword>
<organism evidence="5 6">
    <name type="scientific">Mycolicibacterium alvei</name>
    <dbReference type="NCBI Taxonomy" id="67081"/>
    <lineage>
        <taxon>Bacteria</taxon>
        <taxon>Bacillati</taxon>
        <taxon>Actinomycetota</taxon>
        <taxon>Actinomycetes</taxon>
        <taxon>Mycobacteriales</taxon>
        <taxon>Mycobacteriaceae</taxon>
        <taxon>Mycolicibacterium</taxon>
    </lineage>
</organism>
<feature type="domain" description="FAD-binding" evidence="4">
    <location>
        <begin position="3"/>
        <end position="193"/>
    </location>
</feature>